<feature type="transmembrane region" description="Helical" evidence="1">
    <location>
        <begin position="12"/>
        <end position="32"/>
    </location>
</feature>
<evidence type="ECO:0000313" key="2">
    <source>
        <dbReference type="EMBL" id="JAD47481.1"/>
    </source>
</evidence>
<keyword evidence="1" id="KW-1133">Transmembrane helix</keyword>
<dbReference type="AlphaFoldDB" id="A0A0A9A8S5"/>
<keyword evidence="1" id="KW-0812">Transmembrane</keyword>
<protein>
    <submittedName>
        <fullName evidence="2">Uncharacterized protein</fullName>
    </submittedName>
</protein>
<proteinExistence type="predicted"/>
<evidence type="ECO:0000256" key="1">
    <source>
        <dbReference type="SAM" id="Phobius"/>
    </source>
</evidence>
<reference evidence="2" key="2">
    <citation type="journal article" date="2015" name="Data Brief">
        <title>Shoot transcriptome of the giant reed, Arundo donax.</title>
        <authorList>
            <person name="Barrero R.A."/>
            <person name="Guerrero F.D."/>
            <person name="Moolhuijzen P."/>
            <person name="Goolsby J.A."/>
            <person name="Tidwell J."/>
            <person name="Bellgard S.E."/>
            <person name="Bellgard M.I."/>
        </authorList>
    </citation>
    <scope>NUCLEOTIDE SEQUENCE</scope>
    <source>
        <tissue evidence="2">Shoot tissue taken approximately 20 cm above the soil surface</tissue>
    </source>
</reference>
<keyword evidence="1" id="KW-0472">Membrane</keyword>
<accession>A0A0A9A8S5</accession>
<organism evidence="2">
    <name type="scientific">Arundo donax</name>
    <name type="common">Giant reed</name>
    <name type="synonym">Donax arundinaceus</name>
    <dbReference type="NCBI Taxonomy" id="35708"/>
    <lineage>
        <taxon>Eukaryota</taxon>
        <taxon>Viridiplantae</taxon>
        <taxon>Streptophyta</taxon>
        <taxon>Embryophyta</taxon>
        <taxon>Tracheophyta</taxon>
        <taxon>Spermatophyta</taxon>
        <taxon>Magnoliopsida</taxon>
        <taxon>Liliopsida</taxon>
        <taxon>Poales</taxon>
        <taxon>Poaceae</taxon>
        <taxon>PACMAD clade</taxon>
        <taxon>Arundinoideae</taxon>
        <taxon>Arundineae</taxon>
        <taxon>Arundo</taxon>
    </lineage>
</organism>
<reference evidence="2" key="1">
    <citation type="submission" date="2014-09" db="EMBL/GenBank/DDBJ databases">
        <authorList>
            <person name="Magalhaes I.L.F."/>
            <person name="Oliveira U."/>
            <person name="Santos F.R."/>
            <person name="Vidigal T.H.D.A."/>
            <person name="Brescovit A.D."/>
            <person name="Santos A.J."/>
        </authorList>
    </citation>
    <scope>NUCLEOTIDE SEQUENCE</scope>
    <source>
        <tissue evidence="2">Shoot tissue taken approximately 20 cm above the soil surface</tissue>
    </source>
</reference>
<sequence length="36" mass="4295">MQFFSLHSSYWAHYLGFFFLFIPTLQAGFEAIHRAI</sequence>
<name>A0A0A9A8S5_ARUDO</name>
<dbReference type="EMBL" id="GBRH01250414">
    <property type="protein sequence ID" value="JAD47481.1"/>
    <property type="molecule type" value="Transcribed_RNA"/>
</dbReference>